<dbReference type="Gramene" id="TRITD7Av1G279770.1">
    <property type="protein sequence ID" value="TRITD7Av1G279770.1"/>
    <property type="gene ID" value="TRITD7Av1G279770"/>
</dbReference>
<dbReference type="AlphaFoldDB" id="A0A9R0ZQ42"/>
<dbReference type="Pfam" id="PF00685">
    <property type="entry name" value="Sulfotransfer_1"/>
    <property type="match status" value="1"/>
</dbReference>
<dbReference type="EC" id="2.8.2.-" evidence="3"/>
<protein>
    <recommendedName>
        <fullName evidence="3">Sulfotransferase</fullName>
        <ecNumber evidence="3">2.8.2.-</ecNumber>
    </recommendedName>
</protein>
<dbReference type="EMBL" id="LT934123">
    <property type="protein sequence ID" value="VAI82054.1"/>
    <property type="molecule type" value="Genomic_DNA"/>
</dbReference>
<evidence type="ECO:0000256" key="1">
    <source>
        <dbReference type="ARBA" id="ARBA00005771"/>
    </source>
</evidence>
<reference evidence="5 6" key="1">
    <citation type="submission" date="2017-09" db="EMBL/GenBank/DDBJ databases">
        <authorList>
            <consortium name="International Durum Wheat Genome Sequencing Consortium (IDWGSC)"/>
            <person name="Milanesi L."/>
        </authorList>
    </citation>
    <scope>NUCLEOTIDE SEQUENCE [LARGE SCALE GENOMIC DNA]</scope>
    <source>
        <strain evidence="6">cv. Svevo</strain>
    </source>
</reference>
<keyword evidence="2 3" id="KW-0808">Transferase</keyword>
<feature type="domain" description="Sulfotransferase" evidence="4">
    <location>
        <begin position="68"/>
        <end position="336"/>
    </location>
</feature>
<accession>A0A9R0ZQ42</accession>
<evidence type="ECO:0000313" key="6">
    <source>
        <dbReference type="Proteomes" id="UP000324705"/>
    </source>
</evidence>
<dbReference type="OMA" id="STNSHEC"/>
<gene>
    <name evidence="5" type="ORF">TRITD_7Av1G279770</name>
</gene>
<evidence type="ECO:0000256" key="2">
    <source>
        <dbReference type="ARBA" id="ARBA00022679"/>
    </source>
</evidence>
<dbReference type="InterPro" id="IPR000863">
    <property type="entry name" value="Sulfotransferase_dom"/>
</dbReference>
<keyword evidence="6" id="KW-1185">Reference proteome</keyword>
<proteinExistence type="inferred from homology"/>
<evidence type="ECO:0000256" key="3">
    <source>
        <dbReference type="RuleBase" id="RU361155"/>
    </source>
</evidence>
<dbReference type="SUPFAM" id="SSF52540">
    <property type="entry name" value="P-loop containing nucleoside triphosphate hydrolases"/>
    <property type="match status" value="1"/>
</dbReference>
<dbReference type="Proteomes" id="UP000324705">
    <property type="component" value="Chromosome 7A"/>
</dbReference>
<dbReference type="Gene3D" id="3.40.50.300">
    <property type="entry name" value="P-loop containing nucleotide triphosphate hydrolases"/>
    <property type="match status" value="1"/>
</dbReference>
<name>A0A9R0ZQ42_TRITD</name>
<organism evidence="5 6">
    <name type="scientific">Triticum turgidum subsp. durum</name>
    <name type="common">Durum wheat</name>
    <name type="synonym">Triticum durum</name>
    <dbReference type="NCBI Taxonomy" id="4567"/>
    <lineage>
        <taxon>Eukaryota</taxon>
        <taxon>Viridiplantae</taxon>
        <taxon>Streptophyta</taxon>
        <taxon>Embryophyta</taxon>
        <taxon>Tracheophyta</taxon>
        <taxon>Spermatophyta</taxon>
        <taxon>Magnoliopsida</taxon>
        <taxon>Liliopsida</taxon>
        <taxon>Poales</taxon>
        <taxon>Poaceae</taxon>
        <taxon>BOP clade</taxon>
        <taxon>Pooideae</taxon>
        <taxon>Triticodae</taxon>
        <taxon>Triticeae</taxon>
        <taxon>Triticinae</taxon>
        <taxon>Triticum</taxon>
    </lineage>
</organism>
<evidence type="ECO:0000313" key="5">
    <source>
        <dbReference type="EMBL" id="VAI82054.1"/>
    </source>
</evidence>
<dbReference type="InterPro" id="IPR027417">
    <property type="entry name" value="P-loop_NTPase"/>
</dbReference>
<sequence length="347" mass="38646">MSMAPSSTDEHAIDELAIAIDELAITITELPLETRFPPFRLRQYGGFWLLEKFLQGVPAVHSVFEPRPSDVLLASFPKRGTTWLKALAFATRNRAEHPPRGLDHPLRRRNPHDIVQYLELQFAQSMGHVVAALPSPRVLATHPPYSLLPRRITAEDSGCRIVYICRDPKDAFISSWFFTKKTVAAVAARAQAGEEPPPYTFAEAFELFCDGICVSGPQWQHVLSYWEASRRQPEKVLFLRHEKMLRNPTSNVKKLAEFMGCAFSGEEEATGVVEDIVELCSLESLKNMNVNKSGSHGPLAHESFRKGVAGDWSNHITPAMAERLDKIVEDALQGSGLTFDVAAEPSA</sequence>
<evidence type="ECO:0000259" key="4">
    <source>
        <dbReference type="Pfam" id="PF00685"/>
    </source>
</evidence>
<dbReference type="GO" id="GO:0008146">
    <property type="term" value="F:sulfotransferase activity"/>
    <property type="evidence" value="ECO:0007669"/>
    <property type="project" value="InterPro"/>
</dbReference>
<dbReference type="PANTHER" id="PTHR11783">
    <property type="entry name" value="SULFOTRANSFERASE SULT"/>
    <property type="match status" value="1"/>
</dbReference>
<comment type="similarity">
    <text evidence="1 3">Belongs to the sulfotransferase 1 family.</text>
</comment>